<evidence type="ECO:0000256" key="7">
    <source>
        <dbReference type="ARBA" id="ARBA00022795"/>
    </source>
</evidence>
<keyword evidence="10" id="KW-1006">Bacterial flagellum protein export</keyword>
<evidence type="ECO:0000256" key="5">
    <source>
        <dbReference type="ARBA" id="ARBA00022475"/>
    </source>
</evidence>
<keyword evidence="9" id="KW-0472">Membrane</keyword>
<keyword evidence="7" id="KW-1005">Bacterial flagellum biogenesis</keyword>
<sequence length="145" mass="17514">MSFQFTLQKVLQYREREKNTVQAKYQEAVDQFEVVATQLYELLKRKEDIEKQAREQVSSGTSIYSLQQSQMKLLRLQHEIQVKQRATQVARENMHVKEQDFISKSIEVKKYEKMKEIKHEQYKAEEKRLELLQMDELSIRLFANR</sequence>
<accession>W4QVV8</accession>
<dbReference type="Gene3D" id="1.10.287.1700">
    <property type="match status" value="1"/>
</dbReference>
<evidence type="ECO:0000256" key="10">
    <source>
        <dbReference type="ARBA" id="ARBA00023225"/>
    </source>
</evidence>
<protein>
    <recommendedName>
        <fullName evidence="3">Flagellar FliJ protein</fullName>
    </recommendedName>
</protein>
<evidence type="ECO:0000256" key="8">
    <source>
        <dbReference type="ARBA" id="ARBA00022927"/>
    </source>
</evidence>
<name>W4QVV8_HALA3</name>
<keyword evidence="12" id="KW-0969">Cilium</keyword>
<keyword evidence="11" id="KW-0175">Coiled coil</keyword>
<dbReference type="OrthoDB" id="2968361at2"/>
<comment type="caution">
    <text evidence="12">The sequence shown here is derived from an EMBL/GenBank/DDBJ whole genome shotgun (WGS) entry which is preliminary data.</text>
</comment>
<keyword evidence="8" id="KW-0653">Protein transport</keyword>
<dbReference type="InterPro" id="IPR053716">
    <property type="entry name" value="Flag_assembly_chemotaxis_eff"/>
</dbReference>
<dbReference type="NCBIfam" id="TIGR02473">
    <property type="entry name" value="flagell_FliJ"/>
    <property type="match status" value="1"/>
</dbReference>
<dbReference type="GO" id="GO:0015031">
    <property type="term" value="P:protein transport"/>
    <property type="evidence" value="ECO:0007669"/>
    <property type="project" value="UniProtKB-KW"/>
</dbReference>
<evidence type="ECO:0000256" key="1">
    <source>
        <dbReference type="ARBA" id="ARBA00004413"/>
    </source>
</evidence>
<evidence type="ECO:0000256" key="4">
    <source>
        <dbReference type="ARBA" id="ARBA00022448"/>
    </source>
</evidence>
<comment type="similarity">
    <text evidence="2">Belongs to the FliJ family.</text>
</comment>
<dbReference type="STRING" id="1236973.JCM9157_3172"/>
<dbReference type="GO" id="GO:0009288">
    <property type="term" value="C:bacterial-type flagellum"/>
    <property type="evidence" value="ECO:0007669"/>
    <property type="project" value="InterPro"/>
</dbReference>
<keyword evidence="4" id="KW-0813">Transport</keyword>
<keyword evidence="5" id="KW-1003">Cell membrane</keyword>
<dbReference type="Proteomes" id="UP000018896">
    <property type="component" value="Unassembled WGS sequence"/>
</dbReference>
<dbReference type="eggNOG" id="COG2882">
    <property type="taxonomic scope" value="Bacteria"/>
</dbReference>
<dbReference type="GO" id="GO:0071973">
    <property type="term" value="P:bacterial-type flagellum-dependent cell motility"/>
    <property type="evidence" value="ECO:0007669"/>
    <property type="project" value="InterPro"/>
</dbReference>
<reference evidence="12 13" key="1">
    <citation type="journal article" date="2014" name="Genome Announc.">
        <title>Draft Genome Sequences of Three Alkaliphilic Bacillus Strains, Bacillus wakoensis JCM 9140T, Bacillus akibai JCM 9157T, and Bacillus hemicellulosilyticus JCM 9152T.</title>
        <authorList>
            <person name="Yuki M."/>
            <person name="Oshima K."/>
            <person name="Suda W."/>
            <person name="Oshida Y."/>
            <person name="Kitamura K."/>
            <person name="Iida T."/>
            <person name="Hattori M."/>
            <person name="Ohkuma M."/>
        </authorList>
    </citation>
    <scope>NUCLEOTIDE SEQUENCE [LARGE SCALE GENOMIC DNA]</scope>
    <source>
        <strain evidence="12 13">JCM 9157</strain>
    </source>
</reference>
<keyword evidence="12" id="KW-0966">Cell projection</keyword>
<evidence type="ECO:0000256" key="9">
    <source>
        <dbReference type="ARBA" id="ARBA00023136"/>
    </source>
</evidence>
<evidence type="ECO:0000256" key="11">
    <source>
        <dbReference type="SAM" id="Coils"/>
    </source>
</evidence>
<gene>
    <name evidence="12" type="ORF">JCM9157_3172</name>
</gene>
<evidence type="ECO:0000256" key="2">
    <source>
        <dbReference type="ARBA" id="ARBA00010004"/>
    </source>
</evidence>
<keyword evidence="13" id="KW-1185">Reference proteome</keyword>
<evidence type="ECO:0000256" key="3">
    <source>
        <dbReference type="ARBA" id="ARBA00020392"/>
    </source>
</evidence>
<keyword evidence="12" id="KW-0282">Flagellum</keyword>
<evidence type="ECO:0000313" key="13">
    <source>
        <dbReference type="Proteomes" id="UP000018896"/>
    </source>
</evidence>
<feature type="coiled-coil region" evidence="11">
    <location>
        <begin position="66"/>
        <end position="128"/>
    </location>
</feature>
<comment type="subcellular location">
    <subcellularLocation>
        <location evidence="1">Cell membrane</location>
        <topology evidence="1">Peripheral membrane protein</topology>
        <orientation evidence="1">Cytoplasmic side</orientation>
    </subcellularLocation>
</comment>
<dbReference type="InterPro" id="IPR012823">
    <property type="entry name" value="Flagell_FliJ"/>
</dbReference>
<dbReference type="GO" id="GO:0005886">
    <property type="term" value="C:plasma membrane"/>
    <property type="evidence" value="ECO:0007669"/>
    <property type="project" value="UniProtKB-SubCell"/>
</dbReference>
<dbReference type="RefSeq" id="WP_035665712.1">
    <property type="nucleotide sequence ID" value="NZ_BAUV01000027.1"/>
</dbReference>
<dbReference type="GO" id="GO:0044781">
    <property type="term" value="P:bacterial-type flagellum organization"/>
    <property type="evidence" value="ECO:0007669"/>
    <property type="project" value="UniProtKB-KW"/>
</dbReference>
<dbReference type="EMBL" id="BAUV01000027">
    <property type="protein sequence ID" value="GAE36027.1"/>
    <property type="molecule type" value="Genomic_DNA"/>
</dbReference>
<dbReference type="Pfam" id="PF02050">
    <property type="entry name" value="FliJ"/>
    <property type="match status" value="1"/>
</dbReference>
<organism evidence="12 13">
    <name type="scientific">Halalkalibacter akibai (strain ATCC 43226 / DSM 21942 / CIP 109018 / JCM 9157 / 1139)</name>
    <name type="common">Bacillus akibai</name>
    <dbReference type="NCBI Taxonomy" id="1236973"/>
    <lineage>
        <taxon>Bacteria</taxon>
        <taxon>Bacillati</taxon>
        <taxon>Bacillota</taxon>
        <taxon>Bacilli</taxon>
        <taxon>Bacillales</taxon>
        <taxon>Bacillaceae</taxon>
        <taxon>Halalkalibacter</taxon>
    </lineage>
</organism>
<evidence type="ECO:0000256" key="6">
    <source>
        <dbReference type="ARBA" id="ARBA00022500"/>
    </source>
</evidence>
<evidence type="ECO:0000313" key="12">
    <source>
        <dbReference type="EMBL" id="GAE36027.1"/>
    </source>
</evidence>
<proteinExistence type="inferred from homology"/>
<keyword evidence="6" id="KW-0145">Chemotaxis</keyword>
<dbReference type="AlphaFoldDB" id="W4QVV8"/>
<dbReference type="GO" id="GO:0006935">
    <property type="term" value="P:chemotaxis"/>
    <property type="evidence" value="ECO:0007669"/>
    <property type="project" value="UniProtKB-KW"/>
</dbReference>